<accession>A0A1M7TNW7</accession>
<name>A0A1M7TNW7_9RHOB</name>
<proteinExistence type="predicted"/>
<keyword evidence="3" id="KW-1185">Reference proteome</keyword>
<reference evidence="2 3" key="1">
    <citation type="submission" date="2016-12" db="EMBL/GenBank/DDBJ databases">
        <authorList>
            <person name="Song W.-J."/>
            <person name="Kurnit D.M."/>
        </authorList>
    </citation>
    <scope>NUCLEOTIDE SEQUENCE [LARGE SCALE GENOMIC DNA]</scope>
    <source>
        <strain evidence="2 3">CGMCC 1.10808</strain>
    </source>
</reference>
<evidence type="ECO:0000313" key="2">
    <source>
        <dbReference type="EMBL" id="SHN72444.1"/>
    </source>
</evidence>
<evidence type="ECO:0000256" key="1">
    <source>
        <dbReference type="SAM" id="SignalP"/>
    </source>
</evidence>
<protein>
    <recommendedName>
        <fullName evidence="4">DUF3298 domain-containing protein</fullName>
    </recommendedName>
</protein>
<dbReference type="RefSeq" id="WP_072747893.1">
    <property type="nucleotide sequence ID" value="NZ_FOHL01000008.1"/>
</dbReference>
<feature type="chain" id="PRO_5009929490" description="DUF3298 domain-containing protein" evidence="1">
    <location>
        <begin position="24"/>
        <end position="237"/>
    </location>
</feature>
<keyword evidence="1" id="KW-0732">Signal</keyword>
<organism evidence="2 3">
    <name type="scientific">Oceanicella actignis</name>
    <dbReference type="NCBI Taxonomy" id="1189325"/>
    <lineage>
        <taxon>Bacteria</taxon>
        <taxon>Pseudomonadati</taxon>
        <taxon>Pseudomonadota</taxon>
        <taxon>Alphaproteobacteria</taxon>
        <taxon>Rhodobacterales</taxon>
        <taxon>Paracoccaceae</taxon>
        <taxon>Oceanicella</taxon>
    </lineage>
</organism>
<evidence type="ECO:0008006" key="4">
    <source>
        <dbReference type="Google" id="ProtNLM"/>
    </source>
</evidence>
<evidence type="ECO:0000313" key="3">
    <source>
        <dbReference type="Proteomes" id="UP000184066"/>
    </source>
</evidence>
<feature type="signal peptide" evidence="1">
    <location>
        <begin position="1"/>
        <end position="23"/>
    </location>
</feature>
<dbReference type="AlphaFoldDB" id="A0A1M7TNW7"/>
<dbReference type="EMBL" id="FRDL01000008">
    <property type="protein sequence ID" value="SHN72444.1"/>
    <property type="molecule type" value="Genomic_DNA"/>
</dbReference>
<dbReference type="Proteomes" id="UP000184066">
    <property type="component" value="Unassembled WGS sequence"/>
</dbReference>
<sequence>MARVIRAAALAAVMAAAAGGAGAAPAIVVAEGGLKARIDATDTLAGAPDLMALLDEENAAILAEARARAAEPGAAPISLRITLAPAHVGPRFASALRTVALQPAAGPAELFLDPISWDRATGRILRLDALLAPGRPLREGLARASQSLRAALGALPDVAPQALDAATVPDAAVLQAFTLAPSDAPGRIGGLIFHFAPGELGPDAAARQVAIPQAVLGPWLRPELRALFAGAPTRDPR</sequence>
<dbReference type="STRING" id="1189325.SAMN04488119_10889"/>
<gene>
    <name evidence="2" type="ORF">SAMN05216200_10890</name>
</gene>